<evidence type="ECO:0000313" key="1">
    <source>
        <dbReference type="EMBL" id="KRY10408.1"/>
    </source>
</evidence>
<dbReference type="Proteomes" id="UP000054783">
    <property type="component" value="Unassembled WGS sequence"/>
</dbReference>
<accession>A0A0V0ZDD3</accession>
<reference evidence="1 2" key="1">
    <citation type="submission" date="2015-01" db="EMBL/GenBank/DDBJ databases">
        <title>Evolution of Trichinella species and genotypes.</title>
        <authorList>
            <person name="Korhonen P.K."/>
            <person name="Edoardo P."/>
            <person name="Giuseppe L.R."/>
            <person name="Gasser R.B."/>
        </authorList>
    </citation>
    <scope>NUCLEOTIDE SEQUENCE [LARGE SCALE GENOMIC DNA]</scope>
    <source>
        <strain evidence="1">ISS2496</strain>
    </source>
</reference>
<evidence type="ECO:0000313" key="2">
    <source>
        <dbReference type="Proteomes" id="UP000054783"/>
    </source>
</evidence>
<dbReference type="AlphaFoldDB" id="A0A0V0ZDD3"/>
<proteinExistence type="predicted"/>
<dbReference type="EMBL" id="JYDQ01000231">
    <property type="protein sequence ID" value="KRY10408.1"/>
    <property type="molecule type" value="Genomic_DNA"/>
</dbReference>
<dbReference type="OrthoDB" id="5920143at2759"/>
<protein>
    <submittedName>
        <fullName evidence="1">Uncharacterized protein</fullName>
    </submittedName>
</protein>
<gene>
    <name evidence="1" type="ORF">T12_11409</name>
</gene>
<keyword evidence="2" id="KW-1185">Reference proteome</keyword>
<comment type="caution">
    <text evidence="1">The sequence shown here is derived from an EMBL/GenBank/DDBJ whole genome shotgun (WGS) entry which is preliminary data.</text>
</comment>
<sequence length="118" mass="12075">MSTSRARPRVMGVSGSSSFPVVFAVLPRAASSCGTASAGRNEPLVSASYPSSPSLGTCSSPVSSGLRTDHPSTLPVWSFPGLVSTPGRLAHTQVRELFGPSRTSGALLAACPSPDRFV</sequence>
<name>A0A0V0ZDD3_9BILA</name>
<organism evidence="1 2">
    <name type="scientific">Trichinella patagoniensis</name>
    <dbReference type="NCBI Taxonomy" id="990121"/>
    <lineage>
        <taxon>Eukaryota</taxon>
        <taxon>Metazoa</taxon>
        <taxon>Ecdysozoa</taxon>
        <taxon>Nematoda</taxon>
        <taxon>Enoplea</taxon>
        <taxon>Dorylaimia</taxon>
        <taxon>Trichinellida</taxon>
        <taxon>Trichinellidae</taxon>
        <taxon>Trichinella</taxon>
    </lineage>
</organism>